<evidence type="ECO:0000313" key="2">
    <source>
        <dbReference type="EMBL" id="KDN67868.1"/>
    </source>
</evidence>
<evidence type="ECO:0000256" key="1">
    <source>
        <dbReference type="SAM" id="Coils"/>
    </source>
</evidence>
<name>A0A066XFA3_COLSU</name>
<dbReference type="Proteomes" id="UP000027238">
    <property type="component" value="Unassembled WGS sequence"/>
</dbReference>
<dbReference type="AlphaFoldDB" id="A0A066XFA3"/>
<keyword evidence="1" id="KW-0175">Coiled coil</keyword>
<dbReference type="HOGENOM" id="CLU_1555150_0_0_1"/>
<proteinExistence type="predicted"/>
<gene>
    <name evidence="2" type="ORF">CSUB01_12510</name>
</gene>
<feature type="coiled-coil region" evidence="1">
    <location>
        <begin position="65"/>
        <end position="92"/>
    </location>
</feature>
<protein>
    <submittedName>
        <fullName evidence="2">Uncharacterized protein</fullName>
    </submittedName>
</protein>
<keyword evidence="3" id="KW-1185">Reference proteome</keyword>
<dbReference type="EMBL" id="JMSE01000766">
    <property type="protein sequence ID" value="KDN67868.1"/>
    <property type="molecule type" value="Genomic_DNA"/>
</dbReference>
<reference evidence="3" key="1">
    <citation type="journal article" date="2014" name="Genome Announc.">
        <title>Draft genome sequence of Colletotrichum sublineola, a destructive pathogen of cultivated sorghum.</title>
        <authorList>
            <person name="Baroncelli R."/>
            <person name="Sanz-Martin J.M."/>
            <person name="Rech G.E."/>
            <person name="Sukno S.A."/>
            <person name="Thon M.R."/>
        </authorList>
    </citation>
    <scope>NUCLEOTIDE SEQUENCE [LARGE SCALE GENOMIC DNA]</scope>
    <source>
        <strain evidence="3">TX430BB</strain>
    </source>
</reference>
<comment type="caution">
    <text evidence="2">The sequence shown here is derived from an EMBL/GenBank/DDBJ whole genome shotgun (WGS) entry which is preliminary data.</text>
</comment>
<accession>A0A066XFA3</accession>
<evidence type="ECO:0000313" key="3">
    <source>
        <dbReference type="Proteomes" id="UP000027238"/>
    </source>
</evidence>
<organism evidence="2 3">
    <name type="scientific">Colletotrichum sublineola</name>
    <name type="common">Sorghum anthracnose fungus</name>
    <dbReference type="NCBI Taxonomy" id="1173701"/>
    <lineage>
        <taxon>Eukaryota</taxon>
        <taxon>Fungi</taxon>
        <taxon>Dikarya</taxon>
        <taxon>Ascomycota</taxon>
        <taxon>Pezizomycotina</taxon>
        <taxon>Sordariomycetes</taxon>
        <taxon>Hypocreomycetidae</taxon>
        <taxon>Glomerellales</taxon>
        <taxon>Glomerellaceae</taxon>
        <taxon>Colletotrichum</taxon>
        <taxon>Colletotrichum graminicola species complex</taxon>
    </lineage>
</organism>
<sequence length="172" mass="19607">MSAHMHSPASPALPSNTAIAPGPLLDAIKHRVRSYSSARKNADETRKKDAEIRPVVEPTLLQTLTKLHNEEMERLDIRLQNLRQQRIGAENEISILCNHISLLDHEIEQTARSQEQAKTKARERIIQEHSNIRDRYRDEFEKRLLADSSRDAMLIDDIIRILSGKTTCAGKV</sequence>